<keyword evidence="5 6" id="KW-0472">Membrane</keyword>
<evidence type="ECO:0000313" key="8">
    <source>
        <dbReference type="Proteomes" id="UP000015388"/>
    </source>
</evidence>
<gene>
    <name evidence="7" type="ORF">B841_01200</name>
</gene>
<dbReference type="EMBL" id="CP003924">
    <property type="protein sequence ID" value="AGS33723.1"/>
    <property type="molecule type" value="Genomic_DNA"/>
</dbReference>
<evidence type="ECO:0000256" key="4">
    <source>
        <dbReference type="ARBA" id="ARBA00022989"/>
    </source>
</evidence>
<keyword evidence="2" id="KW-1003">Cell membrane</keyword>
<dbReference type="GO" id="GO:0005886">
    <property type="term" value="C:plasma membrane"/>
    <property type="evidence" value="ECO:0007669"/>
    <property type="project" value="UniProtKB-SubCell"/>
</dbReference>
<evidence type="ECO:0000256" key="6">
    <source>
        <dbReference type="SAM" id="Phobius"/>
    </source>
</evidence>
<evidence type="ECO:0000256" key="2">
    <source>
        <dbReference type="ARBA" id="ARBA00022475"/>
    </source>
</evidence>
<protein>
    <recommendedName>
        <fullName evidence="9">Cytochrome c oxidase assembly protein</fullName>
    </recommendedName>
</protein>
<sequence>MLEYLAAAVVVVLALGYAAGLWATRSRSRWPMHHPVLWFLGLACLGASLIGPVANAAHASFTGHMVGHLLLGMLAPLLMVLAAPITLLLRALPVTGARRVSRVLRSRVARFICHPVTAAILNAGGLWLLYATDIFHLMHSSPVEYGLIHAHIFLAGYVFTAAIIGVDPNPHRASMRTRSVVLIVFIAAHQILAKWLYAYPPAGVDAADGRIGAQVMFYGGDVVDVTIIVLLFIGWYRATGARGVRARAVMATS</sequence>
<dbReference type="AlphaFoldDB" id="S5TGC2"/>
<dbReference type="KEGG" id="cmd:B841_01200"/>
<evidence type="ECO:0000313" key="7">
    <source>
        <dbReference type="EMBL" id="AGS33723.1"/>
    </source>
</evidence>
<name>S5TGC2_9CORY</name>
<dbReference type="eggNOG" id="COG3336">
    <property type="taxonomic scope" value="Bacteria"/>
</dbReference>
<comment type="subcellular location">
    <subcellularLocation>
        <location evidence="1">Cell membrane</location>
        <topology evidence="1">Multi-pass membrane protein</topology>
    </subcellularLocation>
</comment>
<dbReference type="InterPro" id="IPR019108">
    <property type="entry name" value="Caa3_assmbl_CtaG-rel"/>
</dbReference>
<feature type="transmembrane region" description="Helical" evidence="6">
    <location>
        <begin position="111"/>
        <end position="130"/>
    </location>
</feature>
<evidence type="ECO:0008006" key="9">
    <source>
        <dbReference type="Google" id="ProtNLM"/>
    </source>
</evidence>
<dbReference type="STRING" id="1224163.B841_01200"/>
<keyword evidence="3 6" id="KW-0812">Transmembrane</keyword>
<dbReference type="Proteomes" id="UP000015388">
    <property type="component" value="Chromosome"/>
</dbReference>
<accession>S5TGC2</accession>
<keyword evidence="4 6" id="KW-1133">Transmembrane helix</keyword>
<feature type="transmembrane region" description="Helical" evidence="6">
    <location>
        <begin position="6"/>
        <end position="24"/>
    </location>
</feature>
<organism evidence="7 8">
    <name type="scientific">Corynebacterium maris DSM 45190</name>
    <dbReference type="NCBI Taxonomy" id="1224163"/>
    <lineage>
        <taxon>Bacteria</taxon>
        <taxon>Bacillati</taxon>
        <taxon>Actinomycetota</taxon>
        <taxon>Actinomycetes</taxon>
        <taxon>Mycobacteriales</taxon>
        <taxon>Corynebacteriaceae</taxon>
        <taxon>Corynebacterium</taxon>
    </lineage>
</organism>
<evidence type="ECO:0000256" key="5">
    <source>
        <dbReference type="ARBA" id="ARBA00023136"/>
    </source>
</evidence>
<dbReference type="PATRIC" id="fig|1224163.3.peg.240"/>
<evidence type="ECO:0000256" key="1">
    <source>
        <dbReference type="ARBA" id="ARBA00004651"/>
    </source>
</evidence>
<dbReference type="Pfam" id="PF09678">
    <property type="entry name" value="Caa3_CtaG"/>
    <property type="match status" value="1"/>
</dbReference>
<reference evidence="7 8" key="1">
    <citation type="submission" date="2012-11" db="EMBL/GenBank/DDBJ databases">
        <title>The complete genome sequence of Corynebacterium maris Coryn-1 (=DSM 45190).</title>
        <authorList>
            <person name="Schaffert L."/>
            <person name="Albersmeier A."/>
            <person name="Kalinowski J."/>
            <person name="Ruckert C."/>
        </authorList>
    </citation>
    <scope>NUCLEOTIDE SEQUENCE [LARGE SCALE GENOMIC DNA]</scope>
    <source>
        <strain evidence="8">Coryn-1</strain>
    </source>
</reference>
<feature type="transmembrane region" description="Helical" evidence="6">
    <location>
        <begin position="179"/>
        <end position="197"/>
    </location>
</feature>
<feature type="transmembrane region" description="Helical" evidence="6">
    <location>
        <begin position="217"/>
        <end position="236"/>
    </location>
</feature>
<proteinExistence type="predicted"/>
<dbReference type="HOGENOM" id="CLU_054944_2_0_11"/>
<keyword evidence="8" id="KW-1185">Reference proteome</keyword>
<feature type="transmembrane region" description="Helical" evidence="6">
    <location>
        <begin position="36"/>
        <end position="57"/>
    </location>
</feature>
<evidence type="ECO:0000256" key="3">
    <source>
        <dbReference type="ARBA" id="ARBA00022692"/>
    </source>
</evidence>
<feature type="transmembrane region" description="Helical" evidence="6">
    <location>
        <begin position="150"/>
        <end position="167"/>
    </location>
</feature>
<feature type="transmembrane region" description="Helical" evidence="6">
    <location>
        <begin position="69"/>
        <end position="90"/>
    </location>
</feature>